<dbReference type="EMBL" id="MK994515">
    <property type="protein sequence ID" value="QDB71273.1"/>
    <property type="molecule type" value="Genomic_DNA"/>
</dbReference>
<dbReference type="Proteomes" id="UP000319063">
    <property type="component" value="Segment"/>
</dbReference>
<proteinExistence type="predicted"/>
<name>A0A4Y5TQL5_9CAUD</name>
<gene>
    <name evidence="1" type="ORF">CPT_Moabite_243</name>
</gene>
<accession>A0A4Y5TQL5</accession>
<keyword evidence="2" id="KW-1185">Reference proteome</keyword>
<evidence type="ECO:0000313" key="1">
    <source>
        <dbReference type="EMBL" id="QDB71273.1"/>
    </source>
</evidence>
<evidence type="ECO:0000313" key="2">
    <source>
        <dbReference type="Proteomes" id="UP000319063"/>
    </source>
</evidence>
<reference evidence="2" key="1">
    <citation type="submission" date="2019-05" db="EMBL/GenBank/DDBJ databases">
        <title>Complete Genome Sequence of Serratia marcescens Myophage Moabite.</title>
        <authorList>
            <person name="Price L."/>
            <person name="Rohren M."/>
            <person name="Newkirk H."/>
            <person name="Liu M."/>
            <person name="Ramsey J."/>
        </authorList>
    </citation>
    <scope>NUCLEOTIDE SEQUENCE [LARGE SCALE GENOMIC DNA]</scope>
</reference>
<sequence length="168" mass="19018">MTTPESRKEALKHFIQSPATAEAISEFRRDEDRKVRKFIETVMGDVERAMGVMFTDLASISATACLADKWAVHSNQGDESYFSYKAEVAGYTVIGTIEVNSTVTFRIKYNEEDYARITSGVCFCAMHRTEVIKQLEALLTLHYPDIAVMVDTPKIDFTNEAMNKTIRQ</sequence>
<organism evidence="1 2">
    <name type="scientific">Serratia phage Moabite</name>
    <dbReference type="NCBI Taxonomy" id="2587814"/>
    <lineage>
        <taxon>Viruses</taxon>
        <taxon>Duplodnaviria</taxon>
        <taxon>Heunggongvirae</taxon>
        <taxon>Uroviricota</taxon>
        <taxon>Caudoviricetes</taxon>
        <taxon>Chimalliviridae</taxon>
        <taxon>Moabitevirus</taxon>
        <taxon>Moabitevirus moabite</taxon>
    </lineage>
</organism>
<protein>
    <submittedName>
        <fullName evidence="1">Uncharacterized protein</fullName>
    </submittedName>
</protein>